<dbReference type="InterPro" id="IPR052951">
    <property type="entry name" value="Tellurite_res_ion_channel"/>
</dbReference>
<dbReference type="EMBL" id="CCEH01000001">
    <property type="protein sequence ID" value="CDR26812.1"/>
    <property type="molecule type" value="Genomic_DNA"/>
</dbReference>
<evidence type="ECO:0000313" key="7">
    <source>
        <dbReference type="Proteomes" id="UP000044616"/>
    </source>
</evidence>
<feature type="transmembrane region" description="Helical" evidence="5">
    <location>
        <begin position="187"/>
        <end position="208"/>
    </location>
</feature>
<feature type="transmembrane region" description="Helical" evidence="5">
    <location>
        <begin position="214"/>
        <end position="231"/>
    </location>
</feature>
<feature type="transmembrane region" description="Helical" evidence="5">
    <location>
        <begin position="63"/>
        <end position="85"/>
    </location>
</feature>
<evidence type="ECO:0000313" key="6">
    <source>
        <dbReference type="EMBL" id="CDR26812.1"/>
    </source>
</evidence>
<keyword evidence="4 5" id="KW-0472">Membrane</keyword>
<dbReference type="InterPro" id="IPR038665">
    <property type="entry name" value="Voltage-dep_anion_channel_sf"/>
</dbReference>
<dbReference type="RefSeq" id="WP_047529038.1">
    <property type="nucleotide sequence ID" value="NZ_CCEH01000001.1"/>
</dbReference>
<keyword evidence="2 5" id="KW-0812">Transmembrane</keyword>
<dbReference type="PANTHER" id="PTHR37955">
    <property type="entry name" value="TELLURITE RESISTANCE PROTEIN TEHA"/>
    <property type="match status" value="1"/>
</dbReference>
<dbReference type="AlphaFoldDB" id="A0A077UI60"/>
<feature type="transmembrane region" description="Helical" evidence="5">
    <location>
        <begin position="97"/>
        <end position="116"/>
    </location>
</feature>
<dbReference type="InterPro" id="IPR004695">
    <property type="entry name" value="SLAC1/Mae1/Ssu1/TehA"/>
</dbReference>
<dbReference type="GO" id="GO:0005886">
    <property type="term" value="C:plasma membrane"/>
    <property type="evidence" value="ECO:0007669"/>
    <property type="project" value="TreeGrafter"/>
</dbReference>
<evidence type="ECO:0000256" key="4">
    <source>
        <dbReference type="ARBA" id="ARBA00023136"/>
    </source>
</evidence>
<gene>
    <name evidence="6" type="ORF">ERS140147_00216</name>
</gene>
<reference evidence="6 7" key="1">
    <citation type="submission" date="2014-05" db="EMBL/GenBank/DDBJ databases">
        <authorList>
            <person name="Aslett A.Martin."/>
            <person name="De Silva Nishadi"/>
        </authorList>
    </citation>
    <scope>NUCLEOTIDE SEQUENCE [LARGE SCALE GENOMIC DNA]</scope>
</reference>
<proteinExistence type="predicted"/>
<evidence type="ECO:0000256" key="2">
    <source>
        <dbReference type="ARBA" id="ARBA00022692"/>
    </source>
</evidence>
<organism evidence="6 7">
    <name type="scientific">Staphylococcus schweitzeri</name>
    <dbReference type="NCBI Taxonomy" id="1654388"/>
    <lineage>
        <taxon>Bacteria</taxon>
        <taxon>Bacillati</taxon>
        <taxon>Bacillota</taxon>
        <taxon>Bacilli</taxon>
        <taxon>Bacillales</taxon>
        <taxon>Staphylococcaceae</taxon>
        <taxon>Staphylococcus</taxon>
    </lineage>
</organism>
<dbReference type="Proteomes" id="UP000044616">
    <property type="component" value="Unassembled WGS sequence"/>
</dbReference>
<evidence type="ECO:0000256" key="5">
    <source>
        <dbReference type="SAM" id="Phobius"/>
    </source>
</evidence>
<comment type="subcellular location">
    <subcellularLocation>
        <location evidence="1">Membrane</location>
        <topology evidence="1">Multi-pass membrane protein</topology>
    </subcellularLocation>
</comment>
<protein>
    <submittedName>
        <fullName evidence="6">Putative permease</fullName>
    </submittedName>
</protein>
<feature type="transmembrane region" description="Helical" evidence="5">
    <location>
        <begin position="273"/>
        <end position="301"/>
    </location>
</feature>
<name>A0A077UI60_9STAP</name>
<dbReference type="Pfam" id="PF03595">
    <property type="entry name" value="SLAC1"/>
    <property type="match status" value="1"/>
</dbReference>
<sequence length="315" mass="35219">MRLQKAPLVTSGLVLGLLGLGNLLKDLSLTLNAVCGIFAFLIWIHLLCTMFKNFNNVKEQLNSPLVSSVFTTFFMSGFLGTTYLNTFFSNITFINNLITPIWILCLVGIMTHMIIFSSKYLKDFSLENVYPSWTVLFIGIAIAGLTAPVSGYFFIGQLTVIYGFVATCIVLPIVFKQLKAFPLQTSIKPNTSTICAPFSLVAAAYVIAFPKANAFIVIILLLLAQIFYFYIIIQLPKLLKEPFTPVFSAFTFPLVISATALKNSLPVLMFPVIWKGLLFIEVLLATVIVLRVFIGYLHFFLKKENQDKFLRNASQ</sequence>
<dbReference type="PANTHER" id="PTHR37955:SF1">
    <property type="entry name" value="DEP DOMAIN-CONTAINING PROTEIN"/>
    <property type="match status" value="1"/>
</dbReference>
<keyword evidence="3 5" id="KW-1133">Transmembrane helix</keyword>
<feature type="transmembrane region" description="Helical" evidence="5">
    <location>
        <begin position="153"/>
        <end position="175"/>
    </location>
</feature>
<evidence type="ECO:0000256" key="1">
    <source>
        <dbReference type="ARBA" id="ARBA00004141"/>
    </source>
</evidence>
<evidence type="ECO:0000256" key="3">
    <source>
        <dbReference type="ARBA" id="ARBA00022989"/>
    </source>
</evidence>
<feature type="transmembrane region" description="Helical" evidence="5">
    <location>
        <begin position="243"/>
        <end position="261"/>
    </location>
</feature>
<dbReference type="CDD" id="cd09325">
    <property type="entry name" value="TDT_C4-dicarb_trans"/>
    <property type="match status" value="1"/>
</dbReference>
<dbReference type="GO" id="GO:0046583">
    <property type="term" value="F:monoatomic cation efflux transmembrane transporter activity"/>
    <property type="evidence" value="ECO:0007669"/>
    <property type="project" value="TreeGrafter"/>
</dbReference>
<feature type="transmembrane region" description="Helical" evidence="5">
    <location>
        <begin position="31"/>
        <end position="51"/>
    </location>
</feature>
<accession>A0A077UI60</accession>
<dbReference type="Gene3D" id="1.50.10.150">
    <property type="entry name" value="Voltage-dependent anion channel"/>
    <property type="match status" value="1"/>
</dbReference>
<feature type="transmembrane region" description="Helical" evidence="5">
    <location>
        <begin position="128"/>
        <end position="147"/>
    </location>
</feature>